<proteinExistence type="inferred from homology"/>
<dbReference type="AlphaFoldDB" id="A0A109JS68"/>
<dbReference type="Gene3D" id="3.40.190.10">
    <property type="entry name" value="Periplasmic binding protein-like II"/>
    <property type="match status" value="2"/>
</dbReference>
<dbReference type="InterPro" id="IPR005119">
    <property type="entry name" value="LysR_subst-bd"/>
</dbReference>
<comment type="caution">
    <text evidence="9">The sequence shown here is derived from an EMBL/GenBank/DDBJ whole genome shotgun (WGS) entry which is preliminary data.</text>
</comment>
<evidence type="ECO:0000259" key="8">
    <source>
        <dbReference type="PROSITE" id="PS50931"/>
    </source>
</evidence>
<dbReference type="SUPFAM" id="SSF53850">
    <property type="entry name" value="Periplasmic binding protein-like II"/>
    <property type="match status" value="1"/>
</dbReference>
<evidence type="ECO:0000313" key="10">
    <source>
        <dbReference type="Proteomes" id="UP000068164"/>
    </source>
</evidence>
<dbReference type="Pfam" id="PF03466">
    <property type="entry name" value="LysR_substrate"/>
    <property type="match status" value="1"/>
</dbReference>
<accession>A0A109JS68</accession>
<dbReference type="InterPro" id="IPR058163">
    <property type="entry name" value="LysR-type_TF_proteobact-type"/>
</dbReference>
<dbReference type="InterPro" id="IPR036390">
    <property type="entry name" value="WH_DNA-bd_sf"/>
</dbReference>
<protein>
    <recommendedName>
        <fullName evidence="6">HTH-type transcriptional regulator TtuA</fullName>
    </recommendedName>
    <alternativeName>
        <fullName evidence="7">Tartrate utilization transcriptional regulator</fullName>
    </alternativeName>
</protein>
<evidence type="ECO:0000256" key="6">
    <source>
        <dbReference type="ARBA" id="ARBA00067332"/>
    </source>
</evidence>
<evidence type="ECO:0000256" key="7">
    <source>
        <dbReference type="ARBA" id="ARBA00083243"/>
    </source>
</evidence>
<keyword evidence="10" id="KW-1185">Reference proteome</keyword>
<gene>
    <name evidence="9" type="ORF">AS026_02510</name>
</gene>
<dbReference type="Pfam" id="PF00126">
    <property type="entry name" value="HTH_1"/>
    <property type="match status" value="1"/>
</dbReference>
<name>A0A109JS68_9HYPH</name>
<sequence>MQYRGCFVGCILHEGAFRAQMTYVTELHDKSSSNGAAMKGLPPSEQLLAFKLVAELESFTEAAHSLNLTQSAVSHQVARLERRIGFRLFNRSSQHLTLTDAGERYYAAIAQPLSDLLDGLERMGDPMGPRRLIIQVESGFAAAWLSPRLQRFVNLHPGIQVEQRRAATLNLSDGVELAVKWGNGHWPHHDAEKLLQVDYTPLCSPQLAQAGPGIHRPDDLRKQTLIHDRQYREWRLWFELAGVTDAETKRGHVVDDTNVLIDMAISGQGVALCSPQLAQRAIDAGQLVVLFPRFRLKTEEAYFLVTRKGSRLSPRAEAFAVWLKTEAKTHTD</sequence>
<dbReference type="PRINTS" id="PR00039">
    <property type="entry name" value="HTHLYSR"/>
</dbReference>
<evidence type="ECO:0000256" key="1">
    <source>
        <dbReference type="ARBA" id="ARBA00009437"/>
    </source>
</evidence>
<keyword evidence="4" id="KW-0804">Transcription</keyword>
<dbReference type="InterPro" id="IPR000847">
    <property type="entry name" value="LysR_HTH_N"/>
</dbReference>
<reference evidence="9 10" key="1">
    <citation type="submission" date="2015-11" db="EMBL/GenBank/DDBJ databases">
        <title>Draft Genome Sequence of the Strain BR 10423 (Rhizobium sp.) isolated from nodules of Mimosa pudica.</title>
        <authorList>
            <person name="Barauna A.C."/>
            <person name="Zilli J.E."/>
            <person name="Simoes-Araujo J.L."/>
            <person name="Reis V.M."/>
            <person name="James E.K."/>
            <person name="Reis F.B.Jr."/>
            <person name="Rouws L.F."/>
            <person name="Passos S.R."/>
            <person name="Gois S.R."/>
        </authorList>
    </citation>
    <scope>NUCLEOTIDE SEQUENCE [LARGE SCALE GENOMIC DNA]</scope>
    <source>
        <strain evidence="9 10">BR10423</strain>
    </source>
</reference>
<dbReference type="CDD" id="cd08432">
    <property type="entry name" value="PBP2_GcdR_TrpI_HvrB_AmpR_like"/>
    <property type="match status" value="1"/>
</dbReference>
<organism evidence="9 10">
    <name type="scientific">Rhizobium altiplani</name>
    <dbReference type="NCBI Taxonomy" id="1864509"/>
    <lineage>
        <taxon>Bacteria</taxon>
        <taxon>Pseudomonadati</taxon>
        <taxon>Pseudomonadota</taxon>
        <taxon>Alphaproteobacteria</taxon>
        <taxon>Hyphomicrobiales</taxon>
        <taxon>Rhizobiaceae</taxon>
        <taxon>Rhizobium/Agrobacterium group</taxon>
        <taxon>Rhizobium</taxon>
    </lineage>
</organism>
<evidence type="ECO:0000313" key="9">
    <source>
        <dbReference type="EMBL" id="KWV54158.1"/>
    </source>
</evidence>
<evidence type="ECO:0000256" key="2">
    <source>
        <dbReference type="ARBA" id="ARBA00023015"/>
    </source>
</evidence>
<dbReference type="GO" id="GO:0006351">
    <property type="term" value="P:DNA-templated transcription"/>
    <property type="evidence" value="ECO:0007669"/>
    <property type="project" value="TreeGrafter"/>
</dbReference>
<evidence type="ECO:0000256" key="5">
    <source>
        <dbReference type="ARBA" id="ARBA00054626"/>
    </source>
</evidence>
<dbReference type="GO" id="GO:0043565">
    <property type="term" value="F:sequence-specific DNA binding"/>
    <property type="evidence" value="ECO:0007669"/>
    <property type="project" value="TreeGrafter"/>
</dbReference>
<dbReference type="Proteomes" id="UP000068164">
    <property type="component" value="Unassembled WGS sequence"/>
</dbReference>
<keyword evidence="2" id="KW-0805">Transcription regulation</keyword>
<feature type="domain" description="HTH lysR-type" evidence="8">
    <location>
        <begin position="42"/>
        <end position="99"/>
    </location>
</feature>
<keyword evidence="3" id="KW-0238">DNA-binding</keyword>
<dbReference type="FunFam" id="1.10.10.10:FF:000001">
    <property type="entry name" value="LysR family transcriptional regulator"/>
    <property type="match status" value="1"/>
</dbReference>
<comment type="similarity">
    <text evidence="1">Belongs to the LysR transcriptional regulatory family.</text>
</comment>
<dbReference type="SUPFAM" id="SSF46785">
    <property type="entry name" value="Winged helix' DNA-binding domain"/>
    <property type="match status" value="1"/>
</dbReference>
<dbReference type="PROSITE" id="PS50931">
    <property type="entry name" value="HTH_LYSR"/>
    <property type="match status" value="1"/>
</dbReference>
<dbReference type="InterPro" id="IPR036388">
    <property type="entry name" value="WH-like_DNA-bd_sf"/>
</dbReference>
<dbReference type="EMBL" id="LNCD01000062">
    <property type="protein sequence ID" value="KWV54158.1"/>
    <property type="molecule type" value="Genomic_DNA"/>
</dbReference>
<dbReference type="GO" id="GO:0003700">
    <property type="term" value="F:DNA-binding transcription factor activity"/>
    <property type="evidence" value="ECO:0007669"/>
    <property type="project" value="InterPro"/>
</dbReference>
<dbReference type="Gene3D" id="1.10.10.10">
    <property type="entry name" value="Winged helix-like DNA-binding domain superfamily/Winged helix DNA-binding domain"/>
    <property type="match status" value="1"/>
</dbReference>
<evidence type="ECO:0000256" key="3">
    <source>
        <dbReference type="ARBA" id="ARBA00023125"/>
    </source>
</evidence>
<evidence type="ECO:0000256" key="4">
    <source>
        <dbReference type="ARBA" id="ARBA00023163"/>
    </source>
</evidence>
<comment type="function">
    <text evidence="5">Transcriptional regulator of the ttuABCDE tartrate utilization operon.</text>
</comment>
<dbReference type="PANTHER" id="PTHR30537">
    <property type="entry name" value="HTH-TYPE TRANSCRIPTIONAL REGULATOR"/>
    <property type="match status" value="1"/>
</dbReference>
<dbReference type="PANTHER" id="PTHR30537:SF26">
    <property type="entry name" value="GLYCINE CLEAVAGE SYSTEM TRANSCRIPTIONAL ACTIVATOR"/>
    <property type="match status" value="1"/>
</dbReference>